<keyword evidence="2" id="KW-1185">Reference proteome</keyword>
<proteinExistence type="predicted"/>
<accession>A0AAD5MVG3</accession>
<dbReference type="EMBL" id="JAHQIW010004723">
    <property type="protein sequence ID" value="KAJ1363443.1"/>
    <property type="molecule type" value="Genomic_DNA"/>
</dbReference>
<comment type="caution">
    <text evidence="1">The sequence shown here is derived from an EMBL/GenBank/DDBJ whole genome shotgun (WGS) entry which is preliminary data.</text>
</comment>
<organism evidence="1 2">
    <name type="scientific">Parelaphostrongylus tenuis</name>
    <name type="common">Meningeal worm</name>
    <dbReference type="NCBI Taxonomy" id="148309"/>
    <lineage>
        <taxon>Eukaryota</taxon>
        <taxon>Metazoa</taxon>
        <taxon>Ecdysozoa</taxon>
        <taxon>Nematoda</taxon>
        <taxon>Chromadorea</taxon>
        <taxon>Rhabditida</taxon>
        <taxon>Rhabditina</taxon>
        <taxon>Rhabditomorpha</taxon>
        <taxon>Strongyloidea</taxon>
        <taxon>Metastrongylidae</taxon>
        <taxon>Parelaphostrongylus</taxon>
    </lineage>
</organism>
<sequence>MRRYTQTTFENINHAQTQGFVPRRTVLRFIAEPSAENINLEDQLRFGCSREFNQKAVIEAIEEIPTLLIGVMTDDFGCGHETITLPKRSKNMQILVCKQEQ</sequence>
<dbReference type="AlphaFoldDB" id="A0AAD5MVG3"/>
<name>A0AAD5MVG3_PARTN</name>
<reference evidence="1" key="1">
    <citation type="submission" date="2021-06" db="EMBL/GenBank/DDBJ databases">
        <title>Parelaphostrongylus tenuis whole genome reference sequence.</title>
        <authorList>
            <person name="Garwood T.J."/>
            <person name="Larsen P.A."/>
            <person name="Fountain-Jones N.M."/>
            <person name="Garbe J.R."/>
            <person name="Macchietto M.G."/>
            <person name="Kania S.A."/>
            <person name="Gerhold R.W."/>
            <person name="Richards J.E."/>
            <person name="Wolf T.M."/>
        </authorList>
    </citation>
    <scope>NUCLEOTIDE SEQUENCE</scope>
    <source>
        <strain evidence="1">MNPRO001-30</strain>
        <tissue evidence="1">Meninges</tissue>
    </source>
</reference>
<gene>
    <name evidence="1" type="ORF">KIN20_023317</name>
</gene>
<dbReference type="Proteomes" id="UP001196413">
    <property type="component" value="Unassembled WGS sequence"/>
</dbReference>
<protein>
    <submittedName>
        <fullName evidence="1">Uncharacterized protein</fullName>
    </submittedName>
</protein>
<evidence type="ECO:0000313" key="1">
    <source>
        <dbReference type="EMBL" id="KAJ1363443.1"/>
    </source>
</evidence>
<evidence type="ECO:0000313" key="2">
    <source>
        <dbReference type="Proteomes" id="UP001196413"/>
    </source>
</evidence>